<sequence>MAMDSSQIIYNLDSLWFFSNIFSISTTSQEQVGLGDQEEEEEEEAAKPMNQVEENSQNDESLVNKCHKCGEFAAEIESLKVVVEQLGSKTEERKKELASSSSNSSSSRSRRRSRRRRNKSSNLLHDQRRQVFGDVGFYHNGQIESHSHVESPWLLLDDHHHHDDTTSTFGYHDFHNMKMKMPPLNDGMAMKQHLKSWAYAVACTVR</sequence>
<accession>A0AAD9TUP1</accession>
<organism evidence="2 3">
    <name type="scientific">Dipteronia dyeriana</name>
    <dbReference type="NCBI Taxonomy" id="168575"/>
    <lineage>
        <taxon>Eukaryota</taxon>
        <taxon>Viridiplantae</taxon>
        <taxon>Streptophyta</taxon>
        <taxon>Embryophyta</taxon>
        <taxon>Tracheophyta</taxon>
        <taxon>Spermatophyta</taxon>
        <taxon>Magnoliopsida</taxon>
        <taxon>eudicotyledons</taxon>
        <taxon>Gunneridae</taxon>
        <taxon>Pentapetalae</taxon>
        <taxon>rosids</taxon>
        <taxon>malvids</taxon>
        <taxon>Sapindales</taxon>
        <taxon>Sapindaceae</taxon>
        <taxon>Hippocastanoideae</taxon>
        <taxon>Acereae</taxon>
        <taxon>Dipteronia</taxon>
    </lineage>
</organism>
<evidence type="ECO:0000256" key="1">
    <source>
        <dbReference type="SAM" id="MobiDB-lite"/>
    </source>
</evidence>
<evidence type="ECO:0000313" key="3">
    <source>
        <dbReference type="Proteomes" id="UP001280121"/>
    </source>
</evidence>
<proteinExistence type="predicted"/>
<dbReference type="AlphaFoldDB" id="A0AAD9TUP1"/>
<feature type="region of interest" description="Disordered" evidence="1">
    <location>
        <begin position="30"/>
        <end position="60"/>
    </location>
</feature>
<dbReference type="Proteomes" id="UP001280121">
    <property type="component" value="Unassembled WGS sequence"/>
</dbReference>
<reference evidence="2" key="1">
    <citation type="journal article" date="2023" name="Plant J.">
        <title>Genome sequences and population genomics provide insights into the demographic history, inbreeding, and mutation load of two 'living fossil' tree species of Dipteronia.</title>
        <authorList>
            <person name="Feng Y."/>
            <person name="Comes H.P."/>
            <person name="Chen J."/>
            <person name="Zhu S."/>
            <person name="Lu R."/>
            <person name="Zhang X."/>
            <person name="Li P."/>
            <person name="Qiu J."/>
            <person name="Olsen K.M."/>
            <person name="Qiu Y."/>
        </authorList>
    </citation>
    <scope>NUCLEOTIDE SEQUENCE</scope>
    <source>
        <strain evidence="2">KIB01</strain>
    </source>
</reference>
<evidence type="ECO:0000313" key="2">
    <source>
        <dbReference type="EMBL" id="KAK2642506.1"/>
    </source>
</evidence>
<dbReference type="PANTHER" id="PTHR33785">
    <property type="entry name" value="OS06G0550800 PROTEIN"/>
    <property type="match status" value="1"/>
</dbReference>
<comment type="caution">
    <text evidence="2">The sequence shown here is derived from an EMBL/GenBank/DDBJ whole genome shotgun (WGS) entry which is preliminary data.</text>
</comment>
<feature type="compositionally biased region" description="Basic residues" evidence="1">
    <location>
        <begin position="108"/>
        <end position="119"/>
    </location>
</feature>
<dbReference type="PANTHER" id="PTHR33785:SF8">
    <property type="entry name" value="BZIP DOMAIN-CONTAINING PROTEIN"/>
    <property type="match status" value="1"/>
</dbReference>
<dbReference type="EMBL" id="JANJYI010000007">
    <property type="protein sequence ID" value="KAK2642506.1"/>
    <property type="molecule type" value="Genomic_DNA"/>
</dbReference>
<keyword evidence="3" id="KW-1185">Reference proteome</keyword>
<feature type="region of interest" description="Disordered" evidence="1">
    <location>
        <begin position="88"/>
        <end position="126"/>
    </location>
</feature>
<name>A0AAD9TUP1_9ROSI</name>
<gene>
    <name evidence="2" type="ORF">Ddye_024269</name>
</gene>
<protein>
    <submittedName>
        <fullName evidence="2">Uncharacterized protein</fullName>
    </submittedName>
</protein>